<dbReference type="Pfam" id="PF03816">
    <property type="entry name" value="LytR_cpsA_psr"/>
    <property type="match status" value="1"/>
</dbReference>
<name>A0ABQ1QKZ3_9ACTN</name>
<feature type="domain" description="Cell envelope-related transcriptional attenuator" evidence="2">
    <location>
        <begin position="80"/>
        <end position="224"/>
    </location>
</feature>
<dbReference type="RefSeq" id="WP_188422344.1">
    <property type="nucleotide sequence ID" value="NZ_BMCK01000005.1"/>
</dbReference>
<dbReference type="PANTHER" id="PTHR33392:SF6">
    <property type="entry name" value="POLYISOPRENYL-TEICHOIC ACID--PEPTIDOGLYCAN TEICHOIC ACID TRANSFERASE TAGU"/>
    <property type="match status" value="1"/>
</dbReference>
<evidence type="ECO:0000313" key="3">
    <source>
        <dbReference type="EMBL" id="GGD29070.1"/>
    </source>
</evidence>
<dbReference type="Gene3D" id="3.40.630.190">
    <property type="entry name" value="LCP protein"/>
    <property type="match status" value="1"/>
</dbReference>
<reference evidence="4" key="1">
    <citation type="journal article" date="2019" name="Int. J. Syst. Evol. Microbiol.">
        <title>The Global Catalogue of Microorganisms (GCM) 10K type strain sequencing project: providing services to taxonomists for standard genome sequencing and annotation.</title>
        <authorList>
            <consortium name="The Broad Institute Genomics Platform"/>
            <consortium name="The Broad Institute Genome Sequencing Center for Infectious Disease"/>
            <person name="Wu L."/>
            <person name="Ma J."/>
        </authorList>
    </citation>
    <scope>NUCLEOTIDE SEQUENCE [LARGE SCALE GENOMIC DNA]</scope>
    <source>
        <strain evidence="4">CCM 7403</strain>
    </source>
</reference>
<dbReference type="InterPro" id="IPR050922">
    <property type="entry name" value="LytR/CpsA/Psr_CW_biosynth"/>
</dbReference>
<accession>A0ABQ1QKZ3</accession>
<keyword evidence="4" id="KW-1185">Reference proteome</keyword>
<dbReference type="InterPro" id="IPR004474">
    <property type="entry name" value="LytR_CpsA_psr"/>
</dbReference>
<organism evidence="3 4">
    <name type="scientific">Nocardioides daphniae</name>
    <dbReference type="NCBI Taxonomy" id="402297"/>
    <lineage>
        <taxon>Bacteria</taxon>
        <taxon>Bacillati</taxon>
        <taxon>Actinomycetota</taxon>
        <taxon>Actinomycetes</taxon>
        <taxon>Propionibacteriales</taxon>
        <taxon>Nocardioidaceae</taxon>
        <taxon>Nocardioides</taxon>
    </lineage>
</organism>
<dbReference type="PANTHER" id="PTHR33392">
    <property type="entry name" value="POLYISOPRENYL-TEICHOIC ACID--PEPTIDOGLYCAN TEICHOIC ACID TRANSFERASE TAGU"/>
    <property type="match status" value="1"/>
</dbReference>
<evidence type="ECO:0000256" key="1">
    <source>
        <dbReference type="ARBA" id="ARBA00006068"/>
    </source>
</evidence>
<comment type="similarity">
    <text evidence="1">Belongs to the LytR/CpsA/Psr (LCP) family.</text>
</comment>
<dbReference type="NCBIfam" id="TIGR00350">
    <property type="entry name" value="lytR_cpsA_psr"/>
    <property type="match status" value="1"/>
</dbReference>
<sequence length="310" mass="33396">MSSPETSRVRRWVRRVVRTTALAAVLAGVAVVVPDSEVASTEVSFVKVERAQGVDLSPDVVWILAIGSDARPWEDKVKTRGDALQLVGIHTKTGAATAIGLARDSYVDIPGHGRNRINSAMVFGGPQLQARTVAGLIGIEPDYVMVARFEGVEGMVREIGPIQVDNPYAFSDVNLKKEGFRAGRIKLGWYDALAFSRIRKGLVDGDFGRSANQQRVIRGIHAKIVAEQRKPGFIEGGVAAVLKHTHTDASPVELYRIAQAITQVKANKISTCVVKGSIGQAGSASVVFPDVATARRYGNDARKDATIKRC</sequence>
<gene>
    <name evidence="3" type="ORF">GCM10007231_30740</name>
</gene>
<protein>
    <recommendedName>
        <fullName evidence="2">Cell envelope-related transcriptional attenuator domain-containing protein</fullName>
    </recommendedName>
</protein>
<evidence type="ECO:0000259" key="2">
    <source>
        <dbReference type="Pfam" id="PF03816"/>
    </source>
</evidence>
<evidence type="ECO:0000313" key="4">
    <source>
        <dbReference type="Proteomes" id="UP000630594"/>
    </source>
</evidence>
<proteinExistence type="inferred from homology"/>
<dbReference type="Proteomes" id="UP000630594">
    <property type="component" value="Unassembled WGS sequence"/>
</dbReference>
<comment type="caution">
    <text evidence="3">The sequence shown here is derived from an EMBL/GenBank/DDBJ whole genome shotgun (WGS) entry which is preliminary data.</text>
</comment>
<dbReference type="EMBL" id="BMCK01000005">
    <property type="protein sequence ID" value="GGD29070.1"/>
    <property type="molecule type" value="Genomic_DNA"/>
</dbReference>